<dbReference type="EMBL" id="OFSQ01000001">
    <property type="protein sequence ID" value="SOY41326.1"/>
    <property type="molecule type" value="Genomic_DNA"/>
</dbReference>
<evidence type="ECO:0000256" key="2">
    <source>
        <dbReference type="SAM" id="MobiDB-lite"/>
    </source>
</evidence>
<dbReference type="Pfam" id="PF13558">
    <property type="entry name" value="SbcC_Walker_B"/>
    <property type="match status" value="1"/>
</dbReference>
<accession>A0A375BCH5</accession>
<dbReference type="Proteomes" id="UP000256780">
    <property type="component" value="Chromosome CBM2587_a"/>
</dbReference>
<name>A0A375BCH5_9BURK</name>
<keyword evidence="3" id="KW-0067">ATP-binding</keyword>
<gene>
    <name evidence="3" type="ORF">CBM2587_A10284</name>
</gene>
<evidence type="ECO:0000313" key="3">
    <source>
        <dbReference type="EMBL" id="SOY41326.1"/>
    </source>
</evidence>
<feature type="region of interest" description="Disordered" evidence="2">
    <location>
        <begin position="1"/>
        <end position="42"/>
    </location>
</feature>
<keyword evidence="3" id="KW-0547">Nucleotide-binding</keyword>
<reference evidence="3" key="1">
    <citation type="submission" date="2018-01" db="EMBL/GenBank/DDBJ databases">
        <authorList>
            <person name="Clerissi C."/>
        </authorList>
    </citation>
    <scope>NUCLEOTIDE SEQUENCE</scope>
    <source>
        <strain evidence="3">Cupriavidus sp. LMG 19464</strain>
    </source>
</reference>
<dbReference type="Gene3D" id="3.40.50.300">
    <property type="entry name" value="P-loop containing nucleotide triphosphate hydrolases"/>
    <property type="match status" value="2"/>
</dbReference>
<feature type="coiled-coil region" evidence="1">
    <location>
        <begin position="657"/>
        <end position="698"/>
    </location>
</feature>
<evidence type="ECO:0000256" key="1">
    <source>
        <dbReference type="SAM" id="Coils"/>
    </source>
</evidence>
<sequence>MSSEQRQLFDAQGTLSRTPNDAQAAVGGDGRQQWTERDLEEAQQQQFRLQQMQVMNWGTFNKLHVFDISGRGHLLVGPSGSGKSTVLDAHSALMAPPNSEFNAAARGNDKVSRDRTLVTYIRGAWATNESEEGLIAAQYLRPDTTLSAVAEVYANMLGQTLTLVGMWWIKGKSTLAKDVRHCFFVIERRFSLKELSFFMQADYNVRSFVQHLPEVPKLFDTHAGFRERFKARLGVDHDLALRLLHRTQSSKNLGDINVFMRENMLDEPQTFSIAKELCADFNTLAEAHGDVVEAREQQELLKKGRTQHDQYLQYHAQVNKIDHLLGQLEHHRDYLQYTLRGKQAERLRVTLEGSRQRAESLARKADDEDAELQRLRKRRHGMDDGNVAALQEQLRSKAKLLEQVQRTRTRVAGWLKVLGWTQPQDAQTFGERVGEAIRMRERGLAASDDTRETELLRTVFEADTRLGDLLADVRSLELRSSNLPRELVQVRDRIAEALDLAPALLPFGGELLDVPEDHRQWQGALERLLAPLTRSFLVPEPHYRGVVDWLEDNHTGQHVLYLRMREHHRRSEEHAQAPGRMLDTAPGDYGEWLRKELAQQYGNYVCAETTEAFRAADRALSLRGQIKRGGARHEKNDRANLNNRREWVIGFSNEQKKFELLEDIQSLQNEKEKAELALQTLQEKKARELEKLNAASELSQVVWDEIDEVSGASEMRRLEQAISDAEQLHPEVHTLDAQIKEQEKQVKSANAAHTAETLKQEEFAKQIAQLEEQRTGTSEAVRAPPADGGTLQSLFEEEGETSLTNLQVRYLGVRGKLKDDRNEADMGREQARNALEDVLRTFRREHEAAAADMGVTLVDWPDYARLLSKIEEDDLPRFEERFFRLLNEQSDRHLARLRQRIITEKDEIRGRMNIVNDALSQSEFNEKTYLRLENRPRSLPDVTAFLNELRSCLERNIKPDATREEREKQFDALNAIVRRLHSDKAEDERWKAQVLDVRQHVDFVAKEYDESGRVCDIYQSGAGKSGGQRQKLAATCLAAALRYQLAGTGRALPQFCTVLMDEAFDKADSEFTAMTLNIFNRFGFQMLMATPMKAVRTLEPFIGGAHVFSNKDRNNSGAVPIEYDMAHRRLVGLGARPTEGGDGINEGDSTGKRFHAGE</sequence>
<dbReference type="Pfam" id="PF13555">
    <property type="entry name" value="AAA_29"/>
    <property type="match status" value="1"/>
</dbReference>
<organism evidence="3">
    <name type="scientific">Cupriavidus taiwanensis</name>
    <dbReference type="NCBI Taxonomy" id="164546"/>
    <lineage>
        <taxon>Bacteria</taxon>
        <taxon>Pseudomonadati</taxon>
        <taxon>Pseudomonadota</taxon>
        <taxon>Betaproteobacteria</taxon>
        <taxon>Burkholderiales</taxon>
        <taxon>Burkholderiaceae</taxon>
        <taxon>Cupriavidus</taxon>
    </lineage>
</organism>
<feature type="coiled-coil region" evidence="1">
    <location>
        <begin position="344"/>
        <end position="410"/>
    </location>
</feature>
<protein>
    <submittedName>
        <fullName evidence="3">ATP-binding protein</fullName>
    </submittedName>
</protein>
<dbReference type="GO" id="GO:0005524">
    <property type="term" value="F:ATP binding"/>
    <property type="evidence" value="ECO:0007669"/>
    <property type="project" value="UniProtKB-KW"/>
</dbReference>
<dbReference type="OrthoDB" id="174137at2"/>
<dbReference type="SUPFAM" id="SSF52540">
    <property type="entry name" value="P-loop containing nucleoside triphosphate hydrolases"/>
    <property type="match status" value="1"/>
</dbReference>
<keyword evidence="1" id="KW-0175">Coiled coil</keyword>
<dbReference type="RefSeq" id="WP_116355255.1">
    <property type="nucleotide sequence ID" value="NZ_LT976853.1"/>
</dbReference>
<feature type="region of interest" description="Disordered" evidence="2">
    <location>
        <begin position="1135"/>
        <end position="1158"/>
    </location>
</feature>
<dbReference type="AlphaFoldDB" id="A0A375BCH5"/>
<proteinExistence type="predicted"/>
<comment type="caution">
    <text evidence="3">The sequence shown here is derived from an EMBL/GenBank/DDBJ whole genome shotgun (WGS) entry which is preliminary data.</text>
</comment>
<feature type="compositionally biased region" description="Basic and acidic residues" evidence="2">
    <location>
        <begin position="1149"/>
        <end position="1158"/>
    </location>
</feature>
<dbReference type="InterPro" id="IPR027417">
    <property type="entry name" value="P-loop_NTPase"/>
</dbReference>